<reference evidence="1" key="1">
    <citation type="submission" date="2014-12" db="EMBL/GenBank/DDBJ databases">
        <title>Insight into the proteome of Arion vulgaris.</title>
        <authorList>
            <person name="Aradska J."/>
            <person name="Bulat T."/>
            <person name="Smidak R."/>
            <person name="Sarate P."/>
            <person name="Gangsoo J."/>
            <person name="Sialana F."/>
            <person name="Bilban M."/>
            <person name="Lubec G."/>
        </authorList>
    </citation>
    <scope>NUCLEOTIDE SEQUENCE</scope>
    <source>
        <tissue evidence="1">Skin</tissue>
    </source>
</reference>
<feature type="non-terminal residue" evidence="1">
    <location>
        <position position="1"/>
    </location>
</feature>
<sequence length="63" mass="7617">RRRTAKDTIYDAQKPVLQICSYHEAVRKSGLKKRKKDKSYREDHSRCLLFQPDAERQRVLENR</sequence>
<gene>
    <name evidence="1" type="primary">ORF128572</name>
</gene>
<proteinExistence type="predicted"/>
<name>A0A0B7APS2_9EUPU</name>
<dbReference type="AlphaFoldDB" id="A0A0B7APS2"/>
<evidence type="ECO:0000313" key="1">
    <source>
        <dbReference type="EMBL" id="CEK81905.1"/>
    </source>
</evidence>
<dbReference type="EMBL" id="HACG01035040">
    <property type="protein sequence ID" value="CEK81905.1"/>
    <property type="molecule type" value="Transcribed_RNA"/>
</dbReference>
<accession>A0A0B7APS2</accession>
<protein>
    <submittedName>
        <fullName evidence="1">Uncharacterized protein</fullName>
    </submittedName>
</protein>
<organism evidence="1">
    <name type="scientific">Arion vulgaris</name>
    <dbReference type="NCBI Taxonomy" id="1028688"/>
    <lineage>
        <taxon>Eukaryota</taxon>
        <taxon>Metazoa</taxon>
        <taxon>Spiralia</taxon>
        <taxon>Lophotrochozoa</taxon>
        <taxon>Mollusca</taxon>
        <taxon>Gastropoda</taxon>
        <taxon>Heterobranchia</taxon>
        <taxon>Euthyneura</taxon>
        <taxon>Panpulmonata</taxon>
        <taxon>Eupulmonata</taxon>
        <taxon>Stylommatophora</taxon>
        <taxon>Helicina</taxon>
        <taxon>Arionoidea</taxon>
        <taxon>Arionidae</taxon>
        <taxon>Arion</taxon>
    </lineage>
</organism>